<evidence type="ECO:0000256" key="5">
    <source>
        <dbReference type="ARBA" id="ARBA00023242"/>
    </source>
</evidence>
<evidence type="ECO:0000313" key="8">
    <source>
        <dbReference type="Proteomes" id="UP000267821"/>
    </source>
</evidence>
<dbReference type="GO" id="GO:0003723">
    <property type="term" value="F:RNA binding"/>
    <property type="evidence" value="ECO:0007669"/>
    <property type="project" value="TreeGrafter"/>
</dbReference>
<dbReference type="GO" id="GO:0034475">
    <property type="term" value="P:U4 snRNA 3'-end processing"/>
    <property type="evidence" value="ECO:0007669"/>
    <property type="project" value="TreeGrafter"/>
</dbReference>
<evidence type="ECO:0000256" key="4">
    <source>
        <dbReference type="ARBA" id="ARBA00022835"/>
    </source>
</evidence>
<dbReference type="GO" id="GO:0000176">
    <property type="term" value="C:nuclear exosome (RNase complex)"/>
    <property type="evidence" value="ECO:0007669"/>
    <property type="project" value="TreeGrafter"/>
</dbReference>
<dbReference type="AlphaFoldDB" id="A0A3N4M0G3"/>
<evidence type="ECO:0000256" key="3">
    <source>
        <dbReference type="ARBA" id="ARBA00022552"/>
    </source>
</evidence>
<evidence type="ECO:0000256" key="1">
    <source>
        <dbReference type="ARBA" id="ARBA00004123"/>
    </source>
</evidence>
<proteinExistence type="inferred from homology"/>
<dbReference type="InParanoid" id="A0A3N4M0G3"/>
<evidence type="ECO:0000256" key="2">
    <source>
        <dbReference type="ARBA" id="ARBA00006678"/>
    </source>
</evidence>
<dbReference type="GO" id="GO:0071051">
    <property type="term" value="P:poly(A)-dependent snoRNA 3'-end processing"/>
    <property type="evidence" value="ECO:0007669"/>
    <property type="project" value="TreeGrafter"/>
</dbReference>
<dbReference type="Pfam" id="PF01138">
    <property type="entry name" value="RNase_PH"/>
    <property type="match status" value="1"/>
</dbReference>
<dbReference type="SUPFAM" id="SSF54211">
    <property type="entry name" value="Ribosomal protein S5 domain 2-like"/>
    <property type="match status" value="1"/>
</dbReference>
<sequence>MAPLSPHPTATLSCLHRADGSASFTHNSTQILASVNGPMEIRARDEHYSKAVLEIIIRPSIGVATYREKYLESRLRGALEPIVLKSMAPRTLIQVVVQIVQVGELGMKKVGATNANEYTPLLLLPSLITTSLLALLDASVPLTSTLDTFLVTVNPSNTDDLDSQIHINPYTSPPLLYTSTSAHVLVYSTSISSPPDWRSREGPYHLTDEAGPETINDSPQQGDLVFVESEGRFSWEVWERVEWLVRRECMGLSGKEDDVNMDVDEEIVVREGDEGRKWGKGMMARLVREVVGKKVGRELRWRK</sequence>
<comment type="similarity">
    <text evidence="2">Belongs to the RNase PH family.</text>
</comment>
<evidence type="ECO:0000259" key="6">
    <source>
        <dbReference type="Pfam" id="PF01138"/>
    </source>
</evidence>
<dbReference type="OrthoDB" id="27298at2759"/>
<evidence type="ECO:0000313" key="7">
    <source>
        <dbReference type="EMBL" id="RPB28664.1"/>
    </source>
</evidence>
<dbReference type="GO" id="GO:0016075">
    <property type="term" value="P:rRNA catabolic process"/>
    <property type="evidence" value="ECO:0007669"/>
    <property type="project" value="TreeGrafter"/>
</dbReference>
<dbReference type="Proteomes" id="UP000267821">
    <property type="component" value="Unassembled WGS sequence"/>
</dbReference>
<keyword evidence="4" id="KW-0271">Exosome</keyword>
<protein>
    <recommendedName>
        <fullName evidence="6">Exoribonuclease phosphorolytic domain-containing protein</fullName>
    </recommendedName>
</protein>
<dbReference type="GO" id="GO:0071028">
    <property type="term" value="P:nuclear mRNA surveillance"/>
    <property type="evidence" value="ECO:0007669"/>
    <property type="project" value="TreeGrafter"/>
</dbReference>
<dbReference type="InterPro" id="IPR001247">
    <property type="entry name" value="ExoRNase_PH_dom1"/>
</dbReference>
<dbReference type="InterPro" id="IPR050080">
    <property type="entry name" value="RNase_PH"/>
</dbReference>
<keyword evidence="5" id="KW-0539">Nucleus</keyword>
<dbReference type="GO" id="GO:0000177">
    <property type="term" value="C:cytoplasmic exosome (RNase complex)"/>
    <property type="evidence" value="ECO:0007669"/>
    <property type="project" value="TreeGrafter"/>
</dbReference>
<dbReference type="GO" id="GO:0006364">
    <property type="term" value="P:rRNA processing"/>
    <property type="evidence" value="ECO:0007669"/>
    <property type="project" value="UniProtKB-KW"/>
</dbReference>
<dbReference type="InterPro" id="IPR027408">
    <property type="entry name" value="PNPase/RNase_PH_dom_sf"/>
</dbReference>
<gene>
    <name evidence="7" type="ORF">L211DRAFT_865197</name>
</gene>
<dbReference type="PANTHER" id="PTHR11953">
    <property type="entry name" value="EXOSOME COMPLEX COMPONENT"/>
    <property type="match status" value="1"/>
</dbReference>
<feature type="domain" description="Exoribonuclease phosphorolytic" evidence="6">
    <location>
        <begin position="11"/>
        <end position="141"/>
    </location>
</feature>
<dbReference type="EMBL" id="ML121529">
    <property type="protein sequence ID" value="RPB28664.1"/>
    <property type="molecule type" value="Genomic_DNA"/>
</dbReference>
<keyword evidence="8" id="KW-1185">Reference proteome</keyword>
<dbReference type="STRING" id="1051890.A0A3N4M0G3"/>
<dbReference type="GO" id="GO:0005730">
    <property type="term" value="C:nucleolus"/>
    <property type="evidence" value="ECO:0007669"/>
    <property type="project" value="TreeGrafter"/>
</dbReference>
<dbReference type="Gene3D" id="3.30.230.70">
    <property type="entry name" value="GHMP Kinase, N-terminal domain"/>
    <property type="match status" value="1"/>
</dbReference>
<dbReference type="PANTHER" id="PTHR11953:SF1">
    <property type="entry name" value="EXOSOME COMPLEX COMPONENT RRP46"/>
    <property type="match status" value="1"/>
</dbReference>
<keyword evidence="3" id="KW-0698">rRNA processing</keyword>
<dbReference type="InterPro" id="IPR020568">
    <property type="entry name" value="Ribosomal_Su5_D2-typ_SF"/>
</dbReference>
<comment type="subcellular location">
    <subcellularLocation>
        <location evidence="1">Nucleus</location>
    </subcellularLocation>
</comment>
<accession>A0A3N4M0G3</accession>
<name>A0A3N4M0G3_9PEZI</name>
<organism evidence="7 8">
    <name type="scientific">Terfezia boudieri ATCC MYA-4762</name>
    <dbReference type="NCBI Taxonomy" id="1051890"/>
    <lineage>
        <taxon>Eukaryota</taxon>
        <taxon>Fungi</taxon>
        <taxon>Dikarya</taxon>
        <taxon>Ascomycota</taxon>
        <taxon>Pezizomycotina</taxon>
        <taxon>Pezizomycetes</taxon>
        <taxon>Pezizales</taxon>
        <taxon>Pezizaceae</taxon>
        <taxon>Terfezia</taxon>
    </lineage>
</organism>
<reference evidence="7 8" key="1">
    <citation type="journal article" date="2018" name="Nat. Ecol. Evol.">
        <title>Pezizomycetes genomes reveal the molecular basis of ectomycorrhizal truffle lifestyle.</title>
        <authorList>
            <person name="Murat C."/>
            <person name="Payen T."/>
            <person name="Noel B."/>
            <person name="Kuo A."/>
            <person name="Morin E."/>
            <person name="Chen J."/>
            <person name="Kohler A."/>
            <person name="Krizsan K."/>
            <person name="Balestrini R."/>
            <person name="Da Silva C."/>
            <person name="Montanini B."/>
            <person name="Hainaut M."/>
            <person name="Levati E."/>
            <person name="Barry K.W."/>
            <person name="Belfiori B."/>
            <person name="Cichocki N."/>
            <person name="Clum A."/>
            <person name="Dockter R.B."/>
            <person name="Fauchery L."/>
            <person name="Guy J."/>
            <person name="Iotti M."/>
            <person name="Le Tacon F."/>
            <person name="Lindquist E.A."/>
            <person name="Lipzen A."/>
            <person name="Malagnac F."/>
            <person name="Mello A."/>
            <person name="Molinier V."/>
            <person name="Miyauchi S."/>
            <person name="Poulain J."/>
            <person name="Riccioni C."/>
            <person name="Rubini A."/>
            <person name="Sitrit Y."/>
            <person name="Splivallo R."/>
            <person name="Traeger S."/>
            <person name="Wang M."/>
            <person name="Zifcakova L."/>
            <person name="Wipf D."/>
            <person name="Zambonelli A."/>
            <person name="Paolocci F."/>
            <person name="Nowrousian M."/>
            <person name="Ottonello S."/>
            <person name="Baldrian P."/>
            <person name="Spatafora J.W."/>
            <person name="Henrissat B."/>
            <person name="Nagy L.G."/>
            <person name="Aury J.M."/>
            <person name="Wincker P."/>
            <person name="Grigoriev I.V."/>
            <person name="Bonfante P."/>
            <person name="Martin F.M."/>
        </authorList>
    </citation>
    <scope>NUCLEOTIDE SEQUENCE [LARGE SCALE GENOMIC DNA]</scope>
    <source>
        <strain evidence="7 8">ATCC MYA-4762</strain>
    </source>
</reference>